<evidence type="ECO:0000313" key="3">
    <source>
        <dbReference type="EMBL" id="KAB7886612.1"/>
    </source>
</evidence>
<dbReference type="AlphaFoldDB" id="A0A6L4WN41"/>
<dbReference type="EMBL" id="WFKK01000088">
    <property type="protein sequence ID" value="KAB7884346.1"/>
    <property type="molecule type" value="Genomic_DNA"/>
</dbReference>
<comment type="caution">
    <text evidence="2">The sequence shown here is derived from an EMBL/GenBank/DDBJ whole genome shotgun (WGS) entry which is preliminary data.</text>
</comment>
<accession>A0A6L4WN41</accession>
<keyword evidence="1" id="KW-0732">Signal</keyword>
<feature type="chain" id="PRO_5026708605" description="Cytochrome C" evidence="1">
    <location>
        <begin position="21"/>
        <end position="65"/>
    </location>
</feature>
<name>A0A6L4WN41_9BACT</name>
<evidence type="ECO:0000313" key="5">
    <source>
        <dbReference type="Proteomes" id="UP000472839"/>
    </source>
</evidence>
<sequence>MKKLTLSVLVVGLFAGSLFASENNKMMNMSKENCITMHKSMHQDKTLATFEKHQAILNNYGIPTL</sequence>
<evidence type="ECO:0000313" key="4">
    <source>
        <dbReference type="Proteomes" id="UP000461010"/>
    </source>
</evidence>
<feature type="signal peptide" evidence="1">
    <location>
        <begin position="1"/>
        <end position="20"/>
    </location>
</feature>
<dbReference type="Proteomes" id="UP000472839">
    <property type="component" value="Unassembled WGS sequence"/>
</dbReference>
<protein>
    <recommendedName>
        <fullName evidence="6">Cytochrome C</fullName>
    </recommendedName>
</protein>
<organism evidence="2 5">
    <name type="scientific">Poseidonibacter ostreae</name>
    <dbReference type="NCBI Taxonomy" id="2654171"/>
    <lineage>
        <taxon>Bacteria</taxon>
        <taxon>Pseudomonadati</taxon>
        <taxon>Campylobacterota</taxon>
        <taxon>Epsilonproteobacteria</taxon>
        <taxon>Campylobacterales</taxon>
        <taxon>Arcobacteraceae</taxon>
        <taxon>Poseidonibacter</taxon>
    </lineage>
</organism>
<keyword evidence="4" id="KW-1185">Reference proteome</keyword>
<evidence type="ECO:0008006" key="6">
    <source>
        <dbReference type="Google" id="ProtNLM"/>
    </source>
</evidence>
<proteinExistence type="predicted"/>
<dbReference type="RefSeq" id="WP_122893453.1">
    <property type="nucleotide sequence ID" value="NZ_WFKI01000080.1"/>
</dbReference>
<evidence type="ECO:0000313" key="2">
    <source>
        <dbReference type="EMBL" id="KAB7884346.1"/>
    </source>
</evidence>
<evidence type="ECO:0000256" key="1">
    <source>
        <dbReference type="SAM" id="SignalP"/>
    </source>
</evidence>
<dbReference type="EMBL" id="WFKJ01000074">
    <property type="protein sequence ID" value="KAB7886612.1"/>
    <property type="molecule type" value="Genomic_DNA"/>
</dbReference>
<reference evidence="4 5" key="1">
    <citation type="submission" date="2019-10" db="EMBL/GenBank/DDBJ databases">
        <title>Poseidonibacter ostreae sp. nov., isolated from the gut of the Ostrea denselamellosa.</title>
        <authorList>
            <person name="Choi A."/>
        </authorList>
    </citation>
    <scope>NUCLEOTIDE SEQUENCE [LARGE SCALE GENOMIC DNA]</scope>
    <source>
        <strain evidence="2 5">SJOD-M-33</strain>
        <strain evidence="3 4">SJOD-M-5</strain>
    </source>
</reference>
<dbReference type="Proteomes" id="UP000461010">
    <property type="component" value="Unassembled WGS sequence"/>
</dbReference>
<gene>
    <name evidence="3" type="ORF">GBG18_14505</name>
    <name evidence="2" type="ORF">GBG19_15900</name>
</gene>